<dbReference type="InterPro" id="IPR001678">
    <property type="entry name" value="MeTrfase_RsmB-F_NOP2_dom"/>
</dbReference>
<evidence type="ECO:0000256" key="3">
    <source>
        <dbReference type="ARBA" id="ARBA00022603"/>
    </source>
</evidence>
<evidence type="ECO:0000259" key="12">
    <source>
        <dbReference type="PROSITE" id="PS51686"/>
    </source>
</evidence>
<evidence type="ECO:0000256" key="8">
    <source>
        <dbReference type="ARBA" id="ARBA00023128"/>
    </source>
</evidence>
<keyword evidence="3 11" id="KW-0489">Methyltransferase</keyword>
<name>A0A813GPY0_POLGL</name>
<dbReference type="OrthoDB" id="427002at2759"/>
<dbReference type="InterPro" id="IPR049560">
    <property type="entry name" value="MeTrfase_RsmB-F_NOP2_cat"/>
</dbReference>
<dbReference type="CDD" id="cd02440">
    <property type="entry name" value="AdoMet_MTases"/>
    <property type="match status" value="1"/>
</dbReference>
<evidence type="ECO:0000313" key="14">
    <source>
        <dbReference type="Proteomes" id="UP000654075"/>
    </source>
</evidence>
<dbReference type="GO" id="GO:0005762">
    <property type="term" value="C:mitochondrial large ribosomal subunit"/>
    <property type="evidence" value="ECO:0007669"/>
    <property type="project" value="TreeGrafter"/>
</dbReference>
<dbReference type="Gene3D" id="3.40.50.150">
    <property type="entry name" value="Vaccinia Virus protein VP39"/>
    <property type="match status" value="1"/>
</dbReference>
<evidence type="ECO:0000256" key="2">
    <source>
        <dbReference type="ARBA" id="ARBA00022552"/>
    </source>
</evidence>
<feature type="binding site" evidence="11">
    <location>
        <position position="178"/>
    </location>
    <ligand>
        <name>S-adenosyl-L-methionine</name>
        <dbReference type="ChEBI" id="CHEBI:59789"/>
    </ligand>
</feature>
<keyword evidence="6 11" id="KW-0694">RNA-binding</keyword>
<feature type="binding site" evidence="11">
    <location>
        <position position="212"/>
    </location>
    <ligand>
        <name>S-adenosyl-L-methionine</name>
        <dbReference type="ChEBI" id="CHEBI:59789"/>
    </ligand>
</feature>
<keyword evidence="8" id="KW-0496">Mitochondrion</keyword>
<keyword evidence="7" id="KW-0809">Transit peptide</keyword>
<dbReference type="PRINTS" id="PR02008">
    <property type="entry name" value="RCMTFAMILY"/>
</dbReference>
<dbReference type="Proteomes" id="UP000654075">
    <property type="component" value="Unassembled WGS sequence"/>
</dbReference>
<comment type="caution">
    <text evidence="11">Lacks conserved residue(s) required for the propagation of feature annotation.</text>
</comment>
<evidence type="ECO:0000313" key="13">
    <source>
        <dbReference type="EMBL" id="CAE8628421.1"/>
    </source>
</evidence>
<dbReference type="AlphaFoldDB" id="A0A813GPY0"/>
<keyword evidence="4 11" id="KW-0808">Transferase</keyword>
<comment type="caution">
    <text evidence="13">The sequence shown here is derived from an EMBL/GenBank/DDBJ whole genome shotgun (WGS) entry which is preliminary data.</text>
</comment>
<dbReference type="PANTHER" id="PTHR22808:SF3">
    <property type="entry name" value="5-METHYLCYTOSINE RRNA METHYLTRANSFERASE NSUN4"/>
    <property type="match status" value="1"/>
</dbReference>
<dbReference type="PANTHER" id="PTHR22808">
    <property type="entry name" value="NCL1 YEAST -RELATED NOL1/NOP2/FMU SUN DOMAIN-CONTAINING"/>
    <property type="match status" value="1"/>
</dbReference>
<comment type="catalytic activity">
    <reaction evidence="10">
        <text>a cytidine in rRNA + S-adenosyl-L-methionine = a 5-methylcytidine in rRNA + S-adenosyl-L-homocysteine + H(+)</text>
        <dbReference type="Rhea" id="RHEA:61484"/>
        <dbReference type="Rhea" id="RHEA-COMP:15836"/>
        <dbReference type="Rhea" id="RHEA-COMP:15837"/>
        <dbReference type="ChEBI" id="CHEBI:15378"/>
        <dbReference type="ChEBI" id="CHEBI:57856"/>
        <dbReference type="ChEBI" id="CHEBI:59789"/>
        <dbReference type="ChEBI" id="CHEBI:74483"/>
        <dbReference type="ChEBI" id="CHEBI:82748"/>
    </reaction>
</comment>
<evidence type="ECO:0000256" key="9">
    <source>
        <dbReference type="ARBA" id="ARBA00042050"/>
    </source>
</evidence>
<reference evidence="13" key="1">
    <citation type="submission" date="2021-02" db="EMBL/GenBank/DDBJ databases">
        <authorList>
            <person name="Dougan E. K."/>
            <person name="Rhodes N."/>
            <person name="Thang M."/>
            <person name="Chan C."/>
        </authorList>
    </citation>
    <scope>NUCLEOTIDE SEQUENCE</scope>
</reference>
<comment type="subcellular location">
    <subcellularLocation>
        <location evidence="1">Mitochondrion</location>
    </subcellularLocation>
</comment>
<dbReference type="EMBL" id="CAJNNV010029392">
    <property type="protein sequence ID" value="CAE8628421.1"/>
    <property type="molecule type" value="Genomic_DNA"/>
</dbReference>
<dbReference type="SUPFAM" id="SSF53335">
    <property type="entry name" value="S-adenosyl-L-methionine-dependent methyltransferases"/>
    <property type="match status" value="1"/>
</dbReference>
<feature type="active site" description="Nucleophile" evidence="11">
    <location>
        <position position="292"/>
    </location>
</feature>
<evidence type="ECO:0000256" key="10">
    <source>
        <dbReference type="ARBA" id="ARBA00049302"/>
    </source>
</evidence>
<keyword evidence="2" id="KW-0698">rRNA processing</keyword>
<accession>A0A813GPY0</accession>
<evidence type="ECO:0000256" key="11">
    <source>
        <dbReference type="PROSITE-ProRule" id="PRU01023"/>
    </source>
</evidence>
<dbReference type="Pfam" id="PF01189">
    <property type="entry name" value="Methyltr_RsmB-F"/>
    <property type="match status" value="1"/>
</dbReference>
<organism evidence="13 14">
    <name type="scientific">Polarella glacialis</name>
    <name type="common">Dinoflagellate</name>
    <dbReference type="NCBI Taxonomy" id="89957"/>
    <lineage>
        <taxon>Eukaryota</taxon>
        <taxon>Sar</taxon>
        <taxon>Alveolata</taxon>
        <taxon>Dinophyceae</taxon>
        <taxon>Suessiales</taxon>
        <taxon>Suessiaceae</taxon>
        <taxon>Polarella</taxon>
    </lineage>
</organism>
<dbReference type="OMA" id="RHIIHAH"/>
<keyword evidence="5 11" id="KW-0949">S-adenosyl-L-methionine</keyword>
<evidence type="ECO:0000256" key="7">
    <source>
        <dbReference type="ARBA" id="ARBA00022946"/>
    </source>
</evidence>
<evidence type="ECO:0000256" key="6">
    <source>
        <dbReference type="ARBA" id="ARBA00022884"/>
    </source>
</evidence>
<keyword evidence="14" id="KW-1185">Reference proteome</keyword>
<protein>
    <recommendedName>
        <fullName evidence="9">NOL1/NOP2/Sun domain family member 4</fullName>
    </recommendedName>
</protein>
<sequence>MSMRGETGWQATHQKAFGKERWPGLLKALRQPVSHVGLVNPFMLPSRREEFCRERELQPHGAVPMVFVGAGGSCASGHQGDATADEDALGDKLGESAGIVPSSGSTATPSGTVETIHELLPAYFLDGASAVAALMVGAEPGHSVLDLCASPGGKSLMLASVLFSGETRVPGSRLVCNEMSRPRAQRLQRNLNLFLPPEYVAPGGPVVVLNVDAASGDRGAPPAHLHRVGPFDRVLVDAPCTSDRHLLHQSDKSSLAHWASGAVKSNAERQLELLRSAAGLVKKGGLIVYCTCALAEQENDGVVAKFLKKAGEAFCLEPLTDAEGVTLKPSGLGVALPQGADLTACGALILPDRTPYGPMYIARIRRT</sequence>
<gene>
    <name evidence="13" type="ORF">PGLA1383_LOCUS45063</name>
</gene>
<dbReference type="PROSITE" id="PS51686">
    <property type="entry name" value="SAM_MT_RSMB_NOP"/>
    <property type="match status" value="1"/>
</dbReference>
<dbReference type="GO" id="GO:0008173">
    <property type="term" value="F:RNA methyltransferase activity"/>
    <property type="evidence" value="ECO:0007669"/>
    <property type="project" value="InterPro"/>
</dbReference>
<proteinExistence type="inferred from homology"/>
<dbReference type="GO" id="GO:0031167">
    <property type="term" value="P:rRNA methylation"/>
    <property type="evidence" value="ECO:0007669"/>
    <property type="project" value="TreeGrafter"/>
</dbReference>
<feature type="binding site" evidence="11">
    <location>
        <position position="237"/>
    </location>
    <ligand>
        <name>S-adenosyl-L-methionine</name>
        <dbReference type="ChEBI" id="CHEBI:59789"/>
    </ligand>
</feature>
<comment type="similarity">
    <text evidence="11">Belongs to the class I-like SAM-binding methyltransferase superfamily. RsmB/NOP family.</text>
</comment>
<evidence type="ECO:0000256" key="5">
    <source>
        <dbReference type="ARBA" id="ARBA00022691"/>
    </source>
</evidence>
<dbReference type="InterPro" id="IPR029063">
    <property type="entry name" value="SAM-dependent_MTases_sf"/>
</dbReference>
<dbReference type="InterPro" id="IPR023267">
    <property type="entry name" value="RCMT"/>
</dbReference>
<evidence type="ECO:0000256" key="1">
    <source>
        <dbReference type="ARBA" id="ARBA00004173"/>
    </source>
</evidence>
<feature type="domain" description="SAM-dependent MTase RsmB/NOP-type" evidence="12">
    <location>
        <begin position="123"/>
        <end position="367"/>
    </location>
</feature>
<evidence type="ECO:0000256" key="4">
    <source>
        <dbReference type="ARBA" id="ARBA00022679"/>
    </source>
</evidence>
<dbReference type="GO" id="GO:0003723">
    <property type="term" value="F:RNA binding"/>
    <property type="evidence" value="ECO:0007669"/>
    <property type="project" value="UniProtKB-UniRule"/>
</dbReference>